<gene>
    <name evidence="5" type="ORF">HH304_11405</name>
</gene>
<name>A0A848J0X4_9BACT</name>
<dbReference type="Pfam" id="PF00326">
    <property type="entry name" value="Peptidase_S9"/>
    <property type="match status" value="1"/>
</dbReference>
<dbReference type="Proteomes" id="UP000559010">
    <property type="component" value="Unassembled WGS sequence"/>
</dbReference>
<dbReference type="GO" id="GO:0008239">
    <property type="term" value="F:dipeptidyl-peptidase activity"/>
    <property type="evidence" value="ECO:0007669"/>
    <property type="project" value="TreeGrafter"/>
</dbReference>
<comment type="caution">
    <text evidence="5">The sequence shown here is derived from an EMBL/GenBank/DDBJ whole genome shotgun (WGS) entry which is preliminary data.</text>
</comment>
<dbReference type="GO" id="GO:0006508">
    <property type="term" value="P:proteolysis"/>
    <property type="evidence" value="ECO:0007669"/>
    <property type="project" value="InterPro"/>
</dbReference>
<dbReference type="SUPFAM" id="SSF53474">
    <property type="entry name" value="alpha/beta-Hydrolases"/>
    <property type="match status" value="1"/>
</dbReference>
<proteinExistence type="predicted"/>
<feature type="domain" description="Dipeptidylpeptidase IV N-terminal" evidence="4">
    <location>
        <begin position="112"/>
        <end position="192"/>
    </location>
</feature>
<accession>A0A848J0X4</accession>
<feature type="compositionally biased region" description="Basic and acidic residues" evidence="1">
    <location>
        <begin position="207"/>
        <end position="221"/>
    </location>
</feature>
<reference evidence="5 6" key="1">
    <citation type="submission" date="2020-04" db="EMBL/GenBank/DDBJ databases">
        <title>Flammeovirgaceae bacterium KN852 isolated from deep sea.</title>
        <authorList>
            <person name="Zhang D.-C."/>
        </authorList>
    </citation>
    <scope>NUCLEOTIDE SEQUENCE [LARGE SCALE GENOMIC DNA]</scope>
    <source>
        <strain evidence="5 6">KN852</strain>
    </source>
</reference>
<evidence type="ECO:0000259" key="3">
    <source>
        <dbReference type="Pfam" id="PF00326"/>
    </source>
</evidence>
<keyword evidence="2" id="KW-0732">Signal</keyword>
<dbReference type="InterPro" id="IPR029058">
    <property type="entry name" value="AB_hydrolase_fold"/>
</dbReference>
<dbReference type="Gene3D" id="3.40.50.1820">
    <property type="entry name" value="alpha/beta hydrolase"/>
    <property type="match status" value="1"/>
</dbReference>
<keyword evidence="6" id="KW-1185">Reference proteome</keyword>
<dbReference type="InterPro" id="IPR050278">
    <property type="entry name" value="Serine_Prot_S9B/DPPIV"/>
</dbReference>
<evidence type="ECO:0000259" key="4">
    <source>
        <dbReference type="Pfam" id="PF00930"/>
    </source>
</evidence>
<dbReference type="RefSeq" id="WP_169681516.1">
    <property type="nucleotide sequence ID" value="NZ_JABBNU010000006.1"/>
</dbReference>
<dbReference type="PANTHER" id="PTHR11731:SF193">
    <property type="entry name" value="DIPEPTIDYL PEPTIDASE 9"/>
    <property type="match status" value="1"/>
</dbReference>
<feature type="region of interest" description="Disordered" evidence="1">
    <location>
        <begin position="199"/>
        <end position="221"/>
    </location>
</feature>
<evidence type="ECO:0000313" key="5">
    <source>
        <dbReference type="EMBL" id="NMM49008.1"/>
    </source>
</evidence>
<dbReference type="EMBL" id="JABBNU010000006">
    <property type="protein sequence ID" value="NMM49008.1"/>
    <property type="molecule type" value="Genomic_DNA"/>
</dbReference>
<dbReference type="Pfam" id="PF00930">
    <property type="entry name" value="DPPIV_N"/>
    <property type="match status" value="2"/>
</dbReference>
<dbReference type="GO" id="GO:0008236">
    <property type="term" value="F:serine-type peptidase activity"/>
    <property type="evidence" value="ECO:0007669"/>
    <property type="project" value="InterPro"/>
</dbReference>
<feature type="domain" description="Dipeptidylpeptidase IV N-terminal" evidence="4">
    <location>
        <begin position="235"/>
        <end position="507"/>
    </location>
</feature>
<feature type="domain" description="Peptidase S9 prolyl oligopeptidase catalytic" evidence="3">
    <location>
        <begin position="596"/>
        <end position="791"/>
    </location>
</feature>
<sequence length="795" mass="91588">MLKKASLLLLALTSVFFSNAQEAYKNQSSLKIENFMQGDNFVGHLPENISWSDDSEKIFFKWNPDSSIIDDQYYYDLNSKKTIKLEPENYNNIPSRGVWNASHTKKVYGKNGDLYLYDAKSKQVLQITNTIEGENNPIFSDDENHIIFRNGNNLYSWNIQNGTLLQFTDIKSGNKPPEDKSNGDEEFLLNEEEALFNTVKQSKARKKASEERSELSNPKRPETIYIGNKSVSSLEISPNQRFIAYTLYNRASSKSTKMMEFVNESGFAKEFDARPKVGGPQSTLETYIYDRDRDTTYTFDVKQIPGIYDKPEFLKEYHTGEEEYKDKYEDPRDVIFVNLMFNKKNDAVVIIRSQDNKDRWIMKVNPETGEFSLLHREHNDKWVGGPGISSWNFSTGNIGFTDNPDILYYQSEETGYSHLYTVNIQTGEKKQLTTGNWEVLDANLSNDKKLFYITANKQSPFDQHFYSMPVTGGKLTQITTGEGNFEVNLSPDEKWLAVRYSFSNKPWDIFIMPNKPGKEMERITESTTDEFESYNWRAPEIITFKAEDGTEVPARIYKPAENTKNNAAIIFVHGAGYLQNVHHWWSAYFREYMFHNFLADNGYTVLDIDFRASAGYGEEWRTAVYRHMGGKDLSDQVDGAKYLVSEHGIDKDKIGIYGGSYGGFITLMALFNASETFAAGAGIRSVTDWAHYNHGYTSNRLNTPQLDPEAYRKSSPIYFAENLEDPLLILHGLQDDNVQPQDVIRLSQRLIELGKYNWETMYYPVEPHGFKEAASWTDEYTRIYNLFQKHLLGIE</sequence>
<evidence type="ECO:0000256" key="1">
    <source>
        <dbReference type="SAM" id="MobiDB-lite"/>
    </source>
</evidence>
<feature type="signal peptide" evidence="2">
    <location>
        <begin position="1"/>
        <end position="20"/>
    </location>
</feature>
<dbReference type="SUPFAM" id="SSF82171">
    <property type="entry name" value="DPP6 N-terminal domain-like"/>
    <property type="match status" value="1"/>
</dbReference>
<evidence type="ECO:0000256" key="2">
    <source>
        <dbReference type="SAM" id="SignalP"/>
    </source>
</evidence>
<dbReference type="InterPro" id="IPR001375">
    <property type="entry name" value="Peptidase_S9_cat"/>
</dbReference>
<evidence type="ECO:0000313" key="6">
    <source>
        <dbReference type="Proteomes" id="UP000559010"/>
    </source>
</evidence>
<dbReference type="InterPro" id="IPR002469">
    <property type="entry name" value="Peptidase_S9B_N"/>
</dbReference>
<dbReference type="Gene3D" id="2.140.10.30">
    <property type="entry name" value="Dipeptidylpeptidase IV, N-terminal domain"/>
    <property type="match status" value="2"/>
</dbReference>
<protein>
    <submittedName>
        <fullName evidence="5">S9 family peptidase</fullName>
    </submittedName>
</protein>
<feature type="chain" id="PRO_5032553847" evidence="2">
    <location>
        <begin position="21"/>
        <end position="795"/>
    </location>
</feature>
<dbReference type="AlphaFoldDB" id="A0A848J0X4"/>
<organism evidence="5 6">
    <name type="scientific">Marinigracilibium pacificum</name>
    <dbReference type="NCBI Taxonomy" id="2729599"/>
    <lineage>
        <taxon>Bacteria</taxon>
        <taxon>Pseudomonadati</taxon>
        <taxon>Bacteroidota</taxon>
        <taxon>Cytophagia</taxon>
        <taxon>Cytophagales</taxon>
        <taxon>Flammeovirgaceae</taxon>
        <taxon>Marinigracilibium</taxon>
    </lineage>
</organism>
<dbReference type="PANTHER" id="PTHR11731">
    <property type="entry name" value="PROTEASE FAMILY S9B,C DIPEPTIDYL-PEPTIDASE IV-RELATED"/>
    <property type="match status" value="1"/>
</dbReference>